<gene>
    <name evidence="2" type="ORF">CEPIT_LOCUS13948</name>
</gene>
<organism evidence="2 3">
    <name type="scientific">Cuscuta epithymum</name>
    <dbReference type="NCBI Taxonomy" id="186058"/>
    <lineage>
        <taxon>Eukaryota</taxon>
        <taxon>Viridiplantae</taxon>
        <taxon>Streptophyta</taxon>
        <taxon>Embryophyta</taxon>
        <taxon>Tracheophyta</taxon>
        <taxon>Spermatophyta</taxon>
        <taxon>Magnoliopsida</taxon>
        <taxon>eudicotyledons</taxon>
        <taxon>Gunneridae</taxon>
        <taxon>Pentapetalae</taxon>
        <taxon>asterids</taxon>
        <taxon>lamiids</taxon>
        <taxon>Solanales</taxon>
        <taxon>Convolvulaceae</taxon>
        <taxon>Cuscuteae</taxon>
        <taxon>Cuscuta</taxon>
        <taxon>Cuscuta subgen. Cuscuta</taxon>
    </lineage>
</organism>
<keyword evidence="3" id="KW-1185">Reference proteome</keyword>
<evidence type="ECO:0000313" key="3">
    <source>
        <dbReference type="Proteomes" id="UP001152523"/>
    </source>
</evidence>
<accession>A0AAV0DDF3</accession>
<dbReference type="EMBL" id="CAMAPF010000090">
    <property type="protein sequence ID" value="CAH9097083.1"/>
    <property type="molecule type" value="Genomic_DNA"/>
</dbReference>
<sequence length="338" mass="38200">MEPTEPVIKQVNKKDEIKEKRQDSHGPDYVYSNLAEGVDLTSNQVSIADKLIQPCSVGNRALIVSETVLVKSQLCLQPKERLSEKLCVGKNKSGTEAQEKEVGLVSGEIAIIQGNRTQINAADKYNHGQHLEFRVHEGYLLLGDISAMTTHNLLLPGVYESFTRFLQRLTPKTYQQILAIRTTGVKSLPIDDIKIVREVSGDPNNRKIIQSKKQELWKWRGTPMVKETEEVNFAKGCWIVSESRETSLRISSTAGSFANGVGDTPQENKEICVAVEGLKTKEENENSSKILYAAVKSVQWKNQVWRLFFQKSVRYWEGRSARKRKRKQKIVAVSYNPP</sequence>
<name>A0AAV0DDF3_9ASTE</name>
<protein>
    <submittedName>
        <fullName evidence="2">Uncharacterized protein</fullName>
    </submittedName>
</protein>
<feature type="compositionally biased region" description="Basic and acidic residues" evidence="1">
    <location>
        <begin position="12"/>
        <end position="26"/>
    </location>
</feature>
<evidence type="ECO:0000256" key="1">
    <source>
        <dbReference type="SAM" id="MobiDB-lite"/>
    </source>
</evidence>
<feature type="region of interest" description="Disordered" evidence="1">
    <location>
        <begin position="1"/>
        <end position="28"/>
    </location>
</feature>
<dbReference type="AlphaFoldDB" id="A0AAV0DDF3"/>
<reference evidence="2" key="1">
    <citation type="submission" date="2022-07" db="EMBL/GenBank/DDBJ databases">
        <authorList>
            <person name="Macas J."/>
            <person name="Novak P."/>
            <person name="Neumann P."/>
        </authorList>
    </citation>
    <scope>NUCLEOTIDE SEQUENCE</scope>
</reference>
<comment type="caution">
    <text evidence="2">The sequence shown here is derived from an EMBL/GenBank/DDBJ whole genome shotgun (WGS) entry which is preliminary data.</text>
</comment>
<proteinExistence type="predicted"/>
<evidence type="ECO:0000313" key="2">
    <source>
        <dbReference type="EMBL" id="CAH9097083.1"/>
    </source>
</evidence>
<dbReference type="Proteomes" id="UP001152523">
    <property type="component" value="Unassembled WGS sequence"/>
</dbReference>